<accession>F0XYQ5</accession>
<keyword evidence="3" id="KW-0813">Transport</keyword>
<evidence type="ECO:0000256" key="1">
    <source>
        <dbReference type="ARBA" id="ARBA00004141"/>
    </source>
</evidence>
<dbReference type="Gene3D" id="1.20.1730.10">
    <property type="entry name" value="Sodium/glucose cotransporter"/>
    <property type="match status" value="1"/>
</dbReference>
<feature type="transmembrane region" description="Helical" evidence="8">
    <location>
        <begin position="769"/>
        <end position="786"/>
    </location>
</feature>
<dbReference type="GeneID" id="20223277"/>
<feature type="transmembrane region" description="Helical" evidence="8">
    <location>
        <begin position="659"/>
        <end position="680"/>
    </location>
</feature>
<dbReference type="PANTHER" id="PTHR48086">
    <property type="entry name" value="SODIUM/PROLINE SYMPORTER-RELATED"/>
    <property type="match status" value="1"/>
</dbReference>
<name>F0XYQ5_AURAN</name>
<evidence type="ECO:0000256" key="3">
    <source>
        <dbReference type="ARBA" id="ARBA00022448"/>
    </source>
</evidence>
<protein>
    <recommendedName>
        <fullName evidence="11">JmjC domain-containing protein</fullName>
    </recommendedName>
</protein>
<dbReference type="InParanoid" id="F0XYQ5"/>
<dbReference type="GO" id="GO:0015606">
    <property type="term" value="F:spermidine transmembrane transporter activity"/>
    <property type="evidence" value="ECO:0007669"/>
    <property type="project" value="TreeGrafter"/>
</dbReference>
<comment type="similarity">
    <text evidence="2">Belongs to the sodium:solute symporter (SSF) (TC 2.A.21) family.</text>
</comment>
<feature type="transmembrane region" description="Helical" evidence="8">
    <location>
        <begin position="807"/>
        <end position="830"/>
    </location>
</feature>
<feature type="region of interest" description="Disordered" evidence="7">
    <location>
        <begin position="209"/>
        <end position="234"/>
    </location>
</feature>
<organism evidence="10">
    <name type="scientific">Aureococcus anophagefferens</name>
    <name type="common">Harmful bloom alga</name>
    <dbReference type="NCBI Taxonomy" id="44056"/>
    <lineage>
        <taxon>Eukaryota</taxon>
        <taxon>Sar</taxon>
        <taxon>Stramenopiles</taxon>
        <taxon>Ochrophyta</taxon>
        <taxon>Pelagophyceae</taxon>
        <taxon>Pelagomonadales</taxon>
        <taxon>Pelagomonadaceae</taxon>
        <taxon>Aureococcus</taxon>
    </lineage>
</organism>
<feature type="transmembrane region" description="Helical" evidence="8">
    <location>
        <begin position="730"/>
        <end position="749"/>
    </location>
</feature>
<dbReference type="EMBL" id="GL833121">
    <property type="protein sequence ID" value="EGB11803.1"/>
    <property type="molecule type" value="Genomic_DNA"/>
</dbReference>
<feature type="transmembrane region" description="Helical" evidence="8">
    <location>
        <begin position="700"/>
        <end position="718"/>
    </location>
</feature>
<dbReference type="Pfam" id="PF00474">
    <property type="entry name" value="SSF"/>
    <property type="match status" value="1"/>
</dbReference>
<feature type="transmembrane region" description="Helical" evidence="8">
    <location>
        <begin position="1023"/>
        <end position="1044"/>
    </location>
</feature>
<feature type="compositionally biased region" description="Acidic residues" evidence="7">
    <location>
        <begin position="117"/>
        <end position="129"/>
    </location>
</feature>
<dbReference type="OrthoDB" id="6132759at2759"/>
<evidence type="ECO:0000256" key="4">
    <source>
        <dbReference type="ARBA" id="ARBA00022692"/>
    </source>
</evidence>
<feature type="region of interest" description="Disordered" evidence="7">
    <location>
        <begin position="26"/>
        <end position="48"/>
    </location>
</feature>
<feature type="transmembrane region" description="Helical" evidence="8">
    <location>
        <begin position="608"/>
        <end position="629"/>
    </location>
</feature>
<dbReference type="PROSITE" id="PS50283">
    <property type="entry name" value="NA_SOLUT_SYMP_3"/>
    <property type="match status" value="1"/>
</dbReference>
<dbReference type="InterPro" id="IPR038377">
    <property type="entry name" value="Na/Glc_symporter_sf"/>
</dbReference>
<reference evidence="9 10" key="1">
    <citation type="journal article" date="2011" name="Proc. Natl. Acad. Sci. U.S.A.">
        <title>Niche of harmful alga Aureococcus anophagefferens revealed through ecogenomics.</title>
        <authorList>
            <person name="Gobler C.J."/>
            <person name="Berry D.L."/>
            <person name="Dyhrman S.T."/>
            <person name="Wilhelm S.W."/>
            <person name="Salamov A."/>
            <person name="Lobanov A.V."/>
            <person name="Zhang Y."/>
            <person name="Collier J.L."/>
            <person name="Wurch L.L."/>
            <person name="Kustka A.B."/>
            <person name="Dill B.D."/>
            <person name="Shah M."/>
            <person name="VerBerkmoes N.C."/>
            <person name="Kuo A."/>
            <person name="Terry A."/>
            <person name="Pangilinan J."/>
            <person name="Lindquist E.A."/>
            <person name="Lucas S."/>
            <person name="Paulsen I.T."/>
            <person name="Hattenrath-Lehmann T.K."/>
            <person name="Talmage S.C."/>
            <person name="Walker E.A."/>
            <person name="Koch F."/>
            <person name="Burson A.M."/>
            <person name="Marcoval M.A."/>
            <person name="Tang Y.Z."/>
            <person name="Lecleir G.R."/>
            <person name="Coyne K.J."/>
            <person name="Berg G.M."/>
            <person name="Bertrand E.M."/>
            <person name="Saito M.A."/>
            <person name="Gladyshev V.N."/>
            <person name="Grigoriev I.V."/>
        </authorList>
    </citation>
    <scope>NUCLEOTIDE SEQUENCE [LARGE SCALE GENOMIC DNA]</scope>
    <source>
        <strain evidence="10">CCMP 1984</strain>
    </source>
</reference>
<evidence type="ECO:0000256" key="2">
    <source>
        <dbReference type="ARBA" id="ARBA00006434"/>
    </source>
</evidence>
<evidence type="ECO:0000256" key="5">
    <source>
        <dbReference type="ARBA" id="ARBA00022989"/>
    </source>
</evidence>
<evidence type="ECO:0000256" key="8">
    <source>
        <dbReference type="SAM" id="Phobius"/>
    </source>
</evidence>
<feature type="transmembrane region" description="Helical" evidence="8">
    <location>
        <begin position="857"/>
        <end position="877"/>
    </location>
</feature>
<proteinExistence type="inferred from homology"/>
<comment type="subcellular location">
    <subcellularLocation>
        <location evidence="1">Membrane</location>
        <topology evidence="1">Multi-pass membrane protein</topology>
    </subcellularLocation>
</comment>
<gene>
    <name evidence="9" type="ORF">AURANDRAFT_61010</name>
</gene>
<dbReference type="InterPro" id="IPR001734">
    <property type="entry name" value="Na/solute_symporter"/>
</dbReference>
<keyword evidence="5 8" id="KW-1133">Transmembrane helix</keyword>
<dbReference type="PANTHER" id="PTHR48086:SF10">
    <property type="entry name" value="AGR155CP"/>
    <property type="match status" value="1"/>
</dbReference>
<dbReference type="GO" id="GO:0005886">
    <property type="term" value="C:plasma membrane"/>
    <property type="evidence" value="ECO:0007669"/>
    <property type="project" value="TreeGrafter"/>
</dbReference>
<dbReference type="AlphaFoldDB" id="F0XYQ5"/>
<dbReference type="eggNOG" id="ENOG502QU2F">
    <property type="taxonomic scope" value="Eukaryota"/>
</dbReference>
<dbReference type="RefSeq" id="XP_009032931.1">
    <property type="nucleotide sequence ID" value="XM_009034683.1"/>
</dbReference>
<dbReference type="Proteomes" id="UP000002729">
    <property type="component" value="Unassembled WGS sequence"/>
</dbReference>
<keyword evidence="10" id="KW-1185">Reference proteome</keyword>
<feature type="compositionally biased region" description="Low complexity" evidence="7">
    <location>
        <begin position="213"/>
        <end position="230"/>
    </location>
</feature>
<feature type="transmembrane region" description="Helical" evidence="8">
    <location>
        <begin position="577"/>
        <end position="596"/>
    </location>
</feature>
<evidence type="ECO:0000313" key="10">
    <source>
        <dbReference type="Proteomes" id="UP000002729"/>
    </source>
</evidence>
<evidence type="ECO:0000313" key="9">
    <source>
        <dbReference type="EMBL" id="EGB11803.1"/>
    </source>
</evidence>
<dbReference type="InterPro" id="IPR050277">
    <property type="entry name" value="Sodium:Solute_Symporter"/>
</dbReference>
<feature type="compositionally biased region" description="Basic and acidic residues" evidence="7">
    <location>
        <begin position="26"/>
        <end position="35"/>
    </location>
</feature>
<sequence length="1097" mass="114752">MSGALDEALAAIHTATSLLSELRCDGEVSGDHEGGADADAAPAAPPRGADELRGLLEQLSGVSVQVLLSATSPGSTVLVAKDDDDSSDDDGDELVMTELDPAEAAATLGLAAPAVDDGGDDGLSSDDEPLQSAPVTLGSADIAKLKAVNAGRAAPRRAPAAIACEYVAYADEVLDFLRGGHAAFAHLFDKSLRRAHGARRATVKARRAALDGAAPPAGESAPAAAAARPAYSPLHRPEVPDAVARLDATDAARFRAARRNRAPAALAGALGSGDEGRVRLAACALEPFLELLGPRRVVGLRLPGGGGAAPPRADGPPRSVADALRVDDVAAPATAPVTAASFAAWLGSPRKVAAAAVFGLNGSVAGALLEAPLAQLGRDLGLEARPNFAGELEATWASPDHAEPWACGPADATLLALHGALDAVLVPPKALADAERAPGAAAAAAPAGPWPERARGAALRARVRPGDALFVPAGWALELAAAPGQDLAHVLWVAKTWLTTNRDVAHCVPPEALSGGADDPEAQPYTVPEGGAMGILFGVLCLTGLLCVAGIVLDKGSTFKDVLRPGDGFLSARGQSAWYSIALSFFASGMGAWIVYGTTEMGATRPISWWGVIGYSTASAFPAVLLCWLGPRIKTVVGAASGFSATDFALSRYGRLMHLHVCCISCFYMYIYMVAELTSIGNVYATLVGKSVAGDDSEHFTTKIAICVALFTWAYTALAGLPASILTDKFQGVVITCVVIMLLVATTTLKSNEVSKQEYDDATGWFSKGFEALVTLWIAICSAELFNQGNWQRVWAARSDKDMKIGFLAGAVLVTLVMLFFGVMGTIAYARDRESYDTWQKLAYLSFFDLLRNLPRFWHYVTLALLTTLAASSLDTLQNGIASVLSRDLLKQKLNTNWSRLVVVGFNIAAIIQASDRFEVVPLFLVADLVCATAVFPLFLGLWTDDLVVGPLTIPAPTELGAFLGALAGIAAVMVNGEINDVNKAVNPYTGKVYDKSAFAYFWGINSKSDGSPYECALCGTKLMVTFIVVPLVSAAATVIFSYVDVYVGGDKAKQPFIIVPRLDGDDDALLPAKDLELDAIQVADDDKKSPDEELTN</sequence>
<evidence type="ECO:0000256" key="6">
    <source>
        <dbReference type="ARBA" id="ARBA00023136"/>
    </source>
</evidence>
<dbReference type="KEGG" id="aaf:AURANDRAFT_61010"/>
<feature type="transmembrane region" description="Helical" evidence="8">
    <location>
        <begin position="956"/>
        <end position="975"/>
    </location>
</feature>
<feature type="region of interest" description="Disordered" evidence="7">
    <location>
        <begin position="113"/>
        <end position="135"/>
    </location>
</feature>
<evidence type="ECO:0000256" key="7">
    <source>
        <dbReference type="SAM" id="MobiDB-lite"/>
    </source>
</evidence>
<keyword evidence="6 8" id="KW-0472">Membrane</keyword>
<keyword evidence="4 8" id="KW-0812">Transmembrane</keyword>
<feature type="transmembrane region" description="Helical" evidence="8">
    <location>
        <begin position="921"/>
        <end position="944"/>
    </location>
</feature>
<evidence type="ECO:0008006" key="11">
    <source>
        <dbReference type="Google" id="ProtNLM"/>
    </source>
</evidence>
<feature type="transmembrane region" description="Helical" evidence="8">
    <location>
        <begin position="532"/>
        <end position="553"/>
    </location>
</feature>